<accession>A0ABM4B968</accession>
<reference evidence="1" key="1">
    <citation type="submission" date="2025-05" db="UniProtKB">
        <authorList>
            <consortium name="RefSeq"/>
        </authorList>
    </citation>
    <scope>NUCLEOTIDE SEQUENCE [LARGE SCALE GENOMIC DNA]</scope>
</reference>
<organism evidence="1 2">
    <name type="scientific">Hydra vulgaris</name>
    <name type="common">Hydra</name>
    <name type="synonym">Hydra attenuata</name>
    <dbReference type="NCBI Taxonomy" id="6087"/>
    <lineage>
        <taxon>Eukaryota</taxon>
        <taxon>Metazoa</taxon>
        <taxon>Cnidaria</taxon>
        <taxon>Hydrozoa</taxon>
        <taxon>Hydroidolina</taxon>
        <taxon>Anthoathecata</taxon>
        <taxon>Aplanulata</taxon>
        <taxon>Hydridae</taxon>
        <taxon>Hydra</taxon>
    </lineage>
</organism>
<reference evidence="2" key="2">
    <citation type="submission" date="2025-08" db="UniProtKB">
        <authorList>
            <consortium name="RefSeq"/>
        </authorList>
    </citation>
    <scope>IDENTIFICATION</scope>
</reference>
<evidence type="ECO:0000313" key="1">
    <source>
        <dbReference type="Proteomes" id="UP001652625"/>
    </source>
</evidence>
<evidence type="ECO:0000313" key="2">
    <source>
        <dbReference type="RefSeq" id="XP_065645426.1"/>
    </source>
</evidence>
<keyword evidence="1" id="KW-1185">Reference proteome</keyword>
<dbReference type="GeneID" id="105844687"/>
<gene>
    <name evidence="2" type="primary">LOC105844687</name>
</gene>
<dbReference type="Proteomes" id="UP001652625">
    <property type="component" value="Chromosome 02"/>
</dbReference>
<protein>
    <submittedName>
        <fullName evidence="2">Metacaspase-2</fullName>
    </submittedName>
</protein>
<name>A0ABM4B968_HYDVU</name>
<sequence length="672" mass="79234">MDDSVLPKVSRFYRAPSKEFYKNDTKEKEDEEQEVVFKYFGAYSKPYSPSFSKPLFDPIFEESVFDFDNDFRSLSVEKELHTPRSNVLQLSESFEKMKINGRYKPDYSLMDLQNPQTPTVNIPDVLPLIANSKVYNKSYTNIMDNTFEPSEIKYLNPGGVKRYKTEYEKNNLKNNFTENYFFPNYTETNYRQVRFQPKRDTFQNQRRKSLQSVQNLYPHALTFSPRLNTLRLNNDENRLSFSLDSYDLRDLKRRIQVSDLRKAYEEKLQNMKWHDFQNHERRNQLFDINYDDNYFGDSLKTNIVYKTNYRVDKSTQTYTENNCDENVKPLTYKSKWEIIRRKIKNNEIALLNKDEAVTEKKKKYQNMHNIEVNEVNDKSSNSLLENSYPNDTLSYRKKVSPNLNDQIYDFPASLSTEINPGSNKNSHLEILNKKKNSFSSKSVTSNDVNNNNVNNPNNYLNNNSEINNADNNHLKDNIQEKINLDGSFSSSSKNHVTYTDVPYSARSHTNHISTELSYDRSLIKRLSIVSNNERRQSSHKRKEINERGQAIYTNTEPSYERRYADNTVKSVTAGKHNNLKLDLKKKPSKSFFKKFQNINKFISKGNKNDNGNLFKNQNQISKKSVRSYSHSKSEQEVNMIQHERAKNAKLYTRDITLNVVHSRRKRSPRYKS</sequence>
<dbReference type="RefSeq" id="XP_065645426.1">
    <property type="nucleotide sequence ID" value="XM_065789354.1"/>
</dbReference>
<proteinExistence type="predicted"/>